<accession>A0A1M2VGB4</accession>
<gene>
    <name evidence="3" type="ORF">TRAPUB_2545</name>
</gene>
<dbReference type="Pfam" id="PF17667">
    <property type="entry name" value="Pkinase_fungal"/>
    <property type="match status" value="1"/>
</dbReference>
<keyword evidence="4" id="KW-1185">Reference proteome</keyword>
<reference evidence="3 4" key="1">
    <citation type="submission" date="2016-10" db="EMBL/GenBank/DDBJ databases">
        <title>Genome sequence of the basidiomycete white-rot fungus Trametes pubescens.</title>
        <authorList>
            <person name="Makela M.R."/>
            <person name="Granchi Z."/>
            <person name="Peng M."/>
            <person name="De Vries R.P."/>
            <person name="Grigoriev I."/>
            <person name="Riley R."/>
            <person name="Hilden K."/>
        </authorList>
    </citation>
    <scope>NUCLEOTIDE SEQUENCE [LARGE SCALE GENOMIC DNA]</scope>
    <source>
        <strain evidence="3 4">FBCC735</strain>
    </source>
</reference>
<feature type="compositionally biased region" description="Basic and acidic residues" evidence="1">
    <location>
        <begin position="429"/>
        <end position="440"/>
    </location>
</feature>
<dbReference type="OMA" id="MLPREES"/>
<dbReference type="PANTHER" id="PTHR38248">
    <property type="entry name" value="FUNK1 6"/>
    <property type="match status" value="1"/>
</dbReference>
<feature type="compositionally biased region" description="Polar residues" evidence="1">
    <location>
        <begin position="276"/>
        <end position="300"/>
    </location>
</feature>
<proteinExistence type="predicted"/>
<feature type="non-terminal residue" evidence="3">
    <location>
        <position position="1"/>
    </location>
</feature>
<evidence type="ECO:0000313" key="4">
    <source>
        <dbReference type="Proteomes" id="UP000184267"/>
    </source>
</evidence>
<dbReference type="OrthoDB" id="2801804at2759"/>
<dbReference type="SUPFAM" id="SSF56112">
    <property type="entry name" value="Protein kinase-like (PK-like)"/>
    <property type="match status" value="1"/>
</dbReference>
<dbReference type="InterPro" id="IPR011009">
    <property type="entry name" value="Kinase-like_dom_sf"/>
</dbReference>
<evidence type="ECO:0000313" key="3">
    <source>
        <dbReference type="EMBL" id="OJT06618.1"/>
    </source>
</evidence>
<dbReference type="AlphaFoldDB" id="A0A1M2VGB4"/>
<dbReference type="InterPro" id="IPR040976">
    <property type="entry name" value="Pkinase_fungal"/>
</dbReference>
<protein>
    <recommendedName>
        <fullName evidence="2">Fungal-type protein kinase domain-containing protein</fullName>
    </recommendedName>
</protein>
<comment type="caution">
    <text evidence="3">The sequence shown here is derived from an EMBL/GenBank/DDBJ whole genome shotgun (WGS) entry which is preliminary data.</text>
</comment>
<dbReference type="Gene3D" id="1.10.510.10">
    <property type="entry name" value="Transferase(Phosphotransferase) domain 1"/>
    <property type="match status" value="1"/>
</dbReference>
<sequence length="471" mass="53806">GTRGYVALDPCDPDYPIVFLKDCWRIVHEQTETEGAILSYLNGCGVTGIPTRLCDGDVGGQETVSQDVWKAKHVGGKCRLRHHRHYRLVVKEVGIPLYKFKNGRQLVSIILDCLEAHEDAYLKAGVIHRDISCGNLLMLPREEPSGDTVYEGLLVDWELSKRMDPESKTPGEPDRRGTWQFMSVNALNNPTKPILIPDELESFFHALLWFAIRWLPHNCGNVGYFMRDYFDAGKTANYEDYYCGADKQSTLRCAALRTNTNTPLRFLRRPPPKQTFEGTSAHLPTSSDLSHSGKASSPTVKASERSQAEFHPVDAIFTELLDWFQASYELANRRKPERIVVLTQKPLDPCFAHHVEKFQRRLAEDRRSLPTVAELERKERERQQFRAQLEWRAKKLESHNAMVEFLYIQLLDVVWPEDDKQPDQLVQDSDQKKDDQKTAEKQAGSSKRAALHEDPFSEAPKRVCTTPTSQA</sequence>
<feature type="region of interest" description="Disordered" evidence="1">
    <location>
        <begin position="421"/>
        <end position="471"/>
    </location>
</feature>
<dbReference type="Proteomes" id="UP000184267">
    <property type="component" value="Unassembled WGS sequence"/>
</dbReference>
<feature type="region of interest" description="Disordered" evidence="1">
    <location>
        <begin position="264"/>
        <end position="306"/>
    </location>
</feature>
<evidence type="ECO:0000256" key="1">
    <source>
        <dbReference type="SAM" id="MobiDB-lite"/>
    </source>
</evidence>
<dbReference type="EMBL" id="MNAD01001290">
    <property type="protein sequence ID" value="OJT06618.1"/>
    <property type="molecule type" value="Genomic_DNA"/>
</dbReference>
<dbReference type="PANTHER" id="PTHR38248:SF2">
    <property type="entry name" value="FUNK1 11"/>
    <property type="match status" value="1"/>
</dbReference>
<evidence type="ECO:0000259" key="2">
    <source>
        <dbReference type="Pfam" id="PF17667"/>
    </source>
</evidence>
<feature type="compositionally biased region" description="Basic and acidic residues" evidence="1">
    <location>
        <begin position="450"/>
        <end position="461"/>
    </location>
</feature>
<organism evidence="3 4">
    <name type="scientific">Trametes pubescens</name>
    <name type="common">White-rot fungus</name>
    <dbReference type="NCBI Taxonomy" id="154538"/>
    <lineage>
        <taxon>Eukaryota</taxon>
        <taxon>Fungi</taxon>
        <taxon>Dikarya</taxon>
        <taxon>Basidiomycota</taxon>
        <taxon>Agaricomycotina</taxon>
        <taxon>Agaricomycetes</taxon>
        <taxon>Polyporales</taxon>
        <taxon>Polyporaceae</taxon>
        <taxon>Trametes</taxon>
    </lineage>
</organism>
<feature type="domain" description="Fungal-type protein kinase" evidence="2">
    <location>
        <begin position="20"/>
        <end position="210"/>
    </location>
</feature>
<name>A0A1M2VGB4_TRAPU</name>